<dbReference type="GO" id="GO:0000209">
    <property type="term" value="P:protein polyubiquitination"/>
    <property type="evidence" value="ECO:0007669"/>
    <property type="project" value="InterPro"/>
</dbReference>
<dbReference type="GO" id="GO:0006511">
    <property type="term" value="P:ubiquitin-dependent protein catabolic process"/>
    <property type="evidence" value="ECO:0007669"/>
    <property type="project" value="TreeGrafter"/>
</dbReference>
<keyword evidence="4 5" id="KW-0833">Ubl conjugation pathway</keyword>
<proteinExistence type="predicted"/>
<dbReference type="InterPro" id="IPR000569">
    <property type="entry name" value="HECT_dom"/>
</dbReference>
<evidence type="ECO:0000259" key="6">
    <source>
        <dbReference type="PROSITE" id="PS50237"/>
    </source>
</evidence>
<organism evidence="7 8">
    <name type="scientific">Dreissena polymorpha</name>
    <name type="common">Zebra mussel</name>
    <name type="synonym">Mytilus polymorpha</name>
    <dbReference type="NCBI Taxonomy" id="45954"/>
    <lineage>
        <taxon>Eukaryota</taxon>
        <taxon>Metazoa</taxon>
        <taxon>Spiralia</taxon>
        <taxon>Lophotrochozoa</taxon>
        <taxon>Mollusca</taxon>
        <taxon>Bivalvia</taxon>
        <taxon>Autobranchia</taxon>
        <taxon>Heteroconchia</taxon>
        <taxon>Euheterodonta</taxon>
        <taxon>Imparidentia</taxon>
        <taxon>Neoheterodontei</taxon>
        <taxon>Myida</taxon>
        <taxon>Dreissenoidea</taxon>
        <taxon>Dreissenidae</taxon>
        <taxon>Dreissena</taxon>
    </lineage>
</organism>
<dbReference type="EMBL" id="JAIWYP010000004">
    <property type="protein sequence ID" value="KAH3832080.1"/>
    <property type="molecule type" value="Genomic_DNA"/>
</dbReference>
<comment type="catalytic activity">
    <reaction evidence="1">
        <text>S-ubiquitinyl-[E2 ubiquitin-conjugating enzyme]-L-cysteine + [acceptor protein]-L-lysine = [E2 ubiquitin-conjugating enzyme]-L-cysteine + N(6)-ubiquitinyl-[acceptor protein]-L-lysine.</text>
        <dbReference type="EC" id="2.3.2.26"/>
    </reaction>
</comment>
<evidence type="ECO:0000313" key="8">
    <source>
        <dbReference type="Proteomes" id="UP000828390"/>
    </source>
</evidence>
<dbReference type="Gene3D" id="3.90.1750.10">
    <property type="entry name" value="Hect, E3 ligase catalytic domains"/>
    <property type="match status" value="1"/>
</dbReference>
<sequence length="78" mass="9240">MDEAGIDRGEIFREFLFELLKTGFDPNRGFFSQTTDRLFSPNHQSALLLDNFEHHYFFLGTSSYYSFQSLRWTRCLSS</sequence>
<gene>
    <name evidence="7" type="ORF">DPMN_105357</name>
</gene>
<evidence type="ECO:0000256" key="1">
    <source>
        <dbReference type="ARBA" id="ARBA00000885"/>
    </source>
</evidence>
<evidence type="ECO:0000256" key="5">
    <source>
        <dbReference type="PROSITE-ProRule" id="PRU00104"/>
    </source>
</evidence>
<evidence type="ECO:0000256" key="3">
    <source>
        <dbReference type="ARBA" id="ARBA00022679"/>
    </source>
</evidence>
<reference evidence="7" key="1">
    <citation type="journal article" date="2019" name="bioRxiv">
        <title>The Genome of the Zebra Mussel, Dreissena polymorpha: A Resource for Invasive Species Research.</title>
        <authorList>
            <person name="McCartney M.A."/>
            <person name="Auch B."/>
            <person name="Kono T."/>
            <person name="Mallez S."/>
            <person name="Zhang Y."/>
            <person name="Obille A."/>
            <person name="Becker A."/>
            <person name="Abrahante J.E."/>
            <person name="Garbe J."/>
            <person name="Badalamenti J.P."/>
            <person name="Herman A."/>
            <person name="Mangelson H."/>
            <person name="Liachko I."/>
            <person name="Sullivan S."/>
            <person name="Sone E.D."/>
            <person name="Koren S."/>
            <person name="Silverstein K.A.T."/>
            <person name="Beckman K.B."/>
            <person name="Gohl D.M."/>
        </authorList>
    </citation>
    <scope>NUCLEOTIDE SEQUENCE</scope>
    <source>
        <strain evidence="7">Duluth1</strain>
        <tissue evidence="7">Whole animal</tissue>
    </source>
</reference>
<dbReference type="PANTHER" id="PTHR45700:SF2">
    <property type="entry name" value="UBIQUITIN-PROTEIN LIGASE E3C"/>
    <property type="match status" value="1"/>
</dbReference>
<keyword evidence="3" id="KW-0808">Transferase</keyword>
<dbReference type="InterPro" id="IPR035983">
    <property type="entry name" value="Hect_E3_ubiquitin_ligase"/>
</dbReference>
<keyword evidence="8" id="KW-1185">Reference proteome</keyword>
<dbReference type="AlphaFoldDB" id="A0A9D4HD67"/>
<reference evidence="7" key="2">
    <citation type="submission" date="2020-11" db="EMBL/GenBank/DDBJ databases">
        <authorList>
            <person name="McCartney M.A."/>
            <person name="Auch B."/>
            <person name="Kono T."/>
            <person name="Mallez S."/>
            <person name="Becker A."/>
            <person name="Gohl D.M."/>
            <person name="Silverstein K.A.T."/>
            <person name="Koren S."/>
            <person name="Bechman K.B."/>
            <person name="Herman A."/>
            <person name="Abrahante J.E."/>
            <person name="Garbe J."/>
        </authorList>
    </citation>
    <scope>NUCLEOTIDE SEQUENCE</scope>
    <source>
        <strain evidence="7">Duluth1</strain>
        <tissue evidence="7">Whole animal</tissue>
    </source>
</reference>
<comment type="caution">
    <text evidence="5">Lacks conserved residue(s) required for the propagation of feature annotation.</text>
</comment>
<comment type="caution">
    <text evidence="7">The sequence shown here is derived from an EMBL/GenBank/DDBJ whole genome shotgun (WGS) entry which is preliminary data.</text>
</comment>
<name>A0A9D4HD67_DREPO</name>
<accession>A0A9D4HD67</accession>
<evidence type="ECO:0000313" key="7">
    <source>
        <dbReference type="EMBL" id="KAH3832080.1"/>
    </source>
</evidence>
<dbReference type="SUPFAM" id="SSF56204">
    <property type="entry name" value="Hect, E3 ligase catalytic domain"/>
    <property type="match status" value="1"/>
</dbReference>
<dbReference type="InterPro" id="IPR044611">
    <property type="entry name" value="E3A/B/C-like"/>
</dbReference>
<protein>
    <recommendedName>
        <fullName evidence="2">HECT-type E3 ubiquitin transferase</fullName>
        <ecNumber evidence="2">2.3.2.26</ecNumber>
    </recommendedName>
</protein>
<dbReference type="PROSITE" id="PS50237">
    <property type="entry name" value="HECT"/>
    <property type="match status" value="1"/>
</dbReference>
<dbReference type="Proteomes" id="UP000828390">
    <property type="component" value="Unassembled WGS sequence"/>
</dbReference>
<feature type="domain" description="HECT" evidence="6">
    <location>
        <begin position="1"/>
        <end position="60"/>
    </location>
</feature>
<evidence type="ECO:0000256" key="2">
    <source>
        <dbReference type="ARBA" id="ARBA00012485"/>
    </source>
</evidence>
<dbReference type="GO" id="GO:0061630">
    <property type="term" value="F:ubiquitin protein ligase activity"/>
    <property type="evidence" value="ECO:0007669"/>
    <property type="project" value="UniProtKB-EC"/>
</dbReference>
<dbReference type="EC" id="2.3.2.26" evidence="2"/>
<evidence type="ECO:0000256" key="4">
    <source>
        <dbReference type="ARBA" id="ARBA00022786"/>
    </source>
</evidence>
<dbReference type="PANTHER" id="PTHR45700">
    <property type="entry name" value="UBIQUITIN-PROTEIN LIGASE E3C"/>
    <property type="match status" value="1"/>
</dbReference>